<sequence>MQDSRPRASHFLPHILEQRASTPGDRWSFAFLDSQGGELCRWRAPELAARARAIAARLLRDTRPGEPVLLVFQAGPEFLAAFMGCLWSGRLATPINPPRRNRLIERLVAVASDSGARIALTSADLMGSIAEWRQASEQLGALDWVPVDDLADEPSLAPAAIAPDDVAFLQYTSGSTALPKGVRVGHGNLIEDLARMQAVWALGPDSAMVSWLPAFHDLGLIFGLLQPLYSGCASVQMAPNAFLQKPLLWLSALTRYRGTHSAAPSFAYDLCVRRIAPEDRAGLDLSSVLMTMNAAEPINPAVMDQFCAAFAPHGFRREAFCPAYGLAESTLAVTANPVGEPPVLSCFDVDALAAGNVRVLEAGAPGGRIMPGSGKALPDVPLAIVDPETGRRCAPAEVGEIWVGGPTIAGGYWRRPQETADTFGAVVAGEPESGPFLRTGDLGALVDGEIFVTGRIKDLIILGGANFYPHDIERTAQNAHESLRRDNGAAFSIDGSGQPGGREQVVLVQELERSHRGDAPEPIFHAVVEAVWQNLELPLAHVVLVPPGSVLRTSSGKIQRLANRRAYLDGSLPVIAQWSRPQGAEAAPAGSTPAGRAPAEATALAVWLSGWLARRLNLPAQAIEAGHGFAEMGLDSIGSTELALALGEHVGAELPETIAYDHPTIARLAAYVAGNGVVGSAAAMPKAAPSVPVPSAAGSDLDDLLSSIERGDA</sequence>
<name>A0ABV8P0K9_9BURK</name>
<comment type="caution">
    <text evidence="5">The sequence shown here is derived from an EMBL/GenBank/DDBJ whole genome shotgun (WGS) entry which is preliminary data.</text>
</comment>
<feature type="region of interest" description="Disordered" evidence="3">
    <location>
        <begin position="692"/>
        <end position="713"/>
    </location>
</feature>
<dbReference type="SMART" id="SM01294">
    <property type="entry name" value="PKS_PP_betabranch"/>
    <property type="match status" value="1"/>
</dbReference>
<dbReference type="InterPro" id="IPR040097">
    <property type="entry name" value="FAAL/FAAC"/>
</dbReference>
<proteinExistence type="inferred from homology"/>
<dbReference type="Pfam" id="PF00501">
    <property type="entry name" value="AMP-binding"/>
    <property type="match status" value="1"/>
</dbReference>
<dbReference type="InterPro" id="IPR020806">
    <property type="entry name" value="PKS_PP-bd"/>
</dbReference>
<dbReference type="InterPro" id="IPR025110">
    <property type="entry name" value="AMP-bd_C"/>
</dbReference>
<protein>
    <submittedName>
        <fullName evidence="5">AMP-binding protein</fullName>
    </submittedName>
</protein>
<dbReference type="PANTHER" id="PTHR22754">
    <property type="entry name" value="DISCO-INTERACTING PROTEIN 2 DIP2 -RELATED"/>
    <property type="match status" value="1"/>
</dbReference>
<dbReference type="SMART" id="SM00823">
    <property type="entry name" value="PKS_PP"/>
    <property type="match status" value="1"/>
</dbReference>
<evidence type="ECO:0000313" key="5">
    <source>
        <dbReference type="EMBL" id="MFC4201685.1"/>
    </source>
</evidence>
<dbReference type="InterPro" id="IPR009081">
    <property type="entry name" value="PP-bd_ACP"/>
</dbReference>
<dbReference type="EMBL" id="JBHSBV010000004">
    <property type="protein sequence ID" value="MFC4201685.1"/>
    <property type="molecule type" value="Genomic_DNA"/>
</dbReference>
<evidence type="ECO:0000313" key="6">
    <source>
        <dbReference type="Proteomes" id="UP001595848"/>
    </source>
</evidence>
<dbReference type="Proteomes" id="UP001595848">
    <property type="component" value="Unassembled WGS sequence"/>
</dbReference>
<dbReference type="PROSITE" id="PS50075">
    <property type="entry name" value="CARRIER"/>
    <property type="match status" value="1"/>
</dbReference>
<dbReference type="Pfam" id="PF23024">
    <property type="entry name" value="AMP-dom_DIP2-like"/>
    <property type="match status" value="1"/>
</dbReference>
<evidence type="ECO:0000256" key="3">
    <source>
        <dbReference type="SAM" id="MobiDB-lite"/>
    </source>
</evidence>
<dbReference type="InterPro" id="IPR000873">
    <property type="entry name" value="AMP-dep_synth/lig_dom"/>
</dbReference>
<evidence type="ECO:0000256" key="1">
    <source>
        <dbReference type="ARBA" id="ARBA00006432"/>
    </source>
</evidence>
<dbReference type="PANTHER" id="PTHR22754:SF32">
    <property type="entry name" value="DISCO-INTERACTING PROTEIN 2"/>
    <property type="match status" value="1"/>
</dbReference>
<accession>A0ABV8P0K9</accession>
<organism evidence="5 6">
    <name type="scientific">Candidimonas humi</name>
    <dbReference type="NCBI Taxonomy" id="683355"/>
    <lineage>
        <taxon>Bacteria</taxon>
        <taxon>Pseudomonadati</taxon>
        <taxon>Pseudomonadota</taxon>
        <taxon>Betaproteobacteria</taxon>
        <taxon>Burkholderiales</taxon>
        <taxon>Alcaligenaceae</taxon>
        <taxon>Candidimonas</taxon>
    </lineage>
</organism>
<gene>
    <name evidence="5" type="ORF">ACFOY1_12035</name>
</gene>
<evidence type="ECO:0000259" key="4">
    <source>
        <dbReference type="PROSITE" id="PS50075"/>
    </source>
</evidence>
<reference evidence="6" key="1">
    <citation type="journal article" date="2019" name="Int. J. Syst. Evol. Microbiol.">
        <title>The Global Catalogue of Microorganisms (GCM) 10K type strain sequencing project: providing services to taxonomists for standard genome sequencing and annotation.</title>
        <authorList>
            <consortium name="The Broad Institute Genomics Platform"/>
            <consortium name="The Broad Institute Genome Sequencing Center for Infectious Disease"/>
            <person name="Wu L."/>
            <person name="Ma J."/>
        </authorList>
    </citation>
    <scope>NUCLEOTIDE SEQUENCE [LARGE SCALE GENOMIC DNA]</scope>
    <source>
        <strain evidence="6">LMG 24813</strain>
    </source>
</reference>
<feature type="domain" description="Carrier" evidence="4">
    <location>
        <begin position="594"/>
        <end position="676"/>
    </location>
</feature>
<keyword evidence="2" id="KW-0436">Ligase</keyword>
<evidence type="ECO:0000256" key="2">
    <source>
        <dbReference type="ARBA" id="ARBA00022598"/>
    </source>
</evidence>
<keyword evidence="6" id="KW-1185">Reference proteome</keyword>
<dbReference type="Pfam" id="PF00550">
    <property type="entry name" value="PP-binding"/>
    <property type="match status" value="1"/>
</dbReference>
<dbReference type="CDD" id="cd05931">
    <property type="entry name" value="FAAL"/>
    <property type="match status" value="1"/>
</dbReference>
<dbReference type="RefSeq" id="WP_217965596.1">
    <property type="nucleotide sequence ID" value="NZ_JAHTBN010000007.1"/>
</dbReference>
<comment type="similarity">
    <text evidence="1">Belongs to the ATP-dependent AMP-binding enzyme family.</text>
</comment>